<name>A0ABQ8FZ06_9PEZI</name>
<evidence type="ECO:0000313" key="2">
    <source>
        <dbReference type="EMBL" id="KAH7030476.1"/>
    </source>
</evidence>
<comment type="caution">
    <text evidence="2">The sequence shown here is derived from an EMBL/GenBank/DDBJ whole genome shotgun (WGS) entry which is preliminary data.</text>
</comment>
<keyword evidence="1" id="KW-0732">Signal</keyword>
<protein>
    <recommendedName>
        <fullName evidence="4">Secreted protein</fullName>
    </recommendedName>
</protein>
<keyword evidence="3" id="KW-1185">Reference proteome</keyword>
<sequence>MWLLIISAGVNRAALFVFIIPSCSAVRVGCVSATLWCGDGPYETDRHLGLRRLRSGPCVWESHGGADQGGERPGSNS</sequence>
<accession>A0ABQ8FZ06</accession>
<feature type="signal peptide" evidence="1">
    <location>
        <begin position="1"/>
        <end position="25"/>
    </location>
</feature>
<dbReference type="EMBL" id="JAGTJR010000044">
    <property type="protein sequence ID" value="KAH7030476.1"/>
    <property type="molecule type" value="Genomic_DNA"/>
</dbReference>
<gene>
    <name evidence="2" type="ORF">B0J12DRAFT_681740</name>
</gene>
<organism evidence="2 3">
    <name type="scientific">Macrophomina phaseolina</name>
    <dbReference type="NCBI Taxonomy" id="35725"/>
    <lineage>
        <taxon>Eukaryota</taxon>
        <taxon>Fungi</taxon>
        <taxon>Dikarya</taxon>
        <taxon>Ascomycota</taxon>
        <taxon>Pezizomycotina</taxon>
        <taxon>Dothideomycetes</taxon>
        <taxon>Dothideomycetes incertae sedis</taxon>
        <taxon>Botryosphaeriales</taxon>
        <taxon>Botryosphaeriaceae</taxon>
        <taxon>Macrophomina</taxon>
    </lineage>
</organism>
<evidence type="ECO:0000313" key="3">
    <source>
        <dbReference type="Proteomes" id="UP000774617"/>
    </source>
</evidence>
<evidence type="ECO:0000256" key="1">
    <source>
        <dbReference type="SAM" id="SignalP"/>
    </source>
</evidence>
<feature type="chain" id="PRO_5047048067" description="Secreted protein" evidence="1">
    <location>
        <begin position="26"/>
        <end position="77"/>
    </location>
</feature>
<evidence type="ECO:0008006" key="4">
    <source>
        <dbReference type="Google" id="ProtNLM"/>
    </source>
</evidence>
<dbReference type="Proteomes" id="UP000774617">
    <property type="component" value="Unassembled WGS sequence"/>
</dbReference>
<reference evidence="2 3" key="1">
    <citation type="journal article" date="2021" name="Nat. Commun.">
        <title>Genetic determinants of endophytism in the Arabidopsis root mycobiome.</title>
        <authorList>
            <person name="Mesny F."/>
            <person name="Miyauchi S."/>
            <person name="Thiergart T."/>
            <person name="Pickel B."/>
            <person name="Atanasova L."/>
            <person name="Karlsson M."/>
            <person name="Huettel B."/>
            <person name="Barry K.W."/>
            <person name="Haridas S."/>
            <person name="Chen C."/>
            <person name="Bauer D."/>
            <person name="Andreopoulos W."/>
            <person name="Pangilinan J."/>
            <person name="LaButti K."/>
            <person name="Riley R."/>
            <person name="Lipzen A."/>
            <person name="Clum A."/>
            <person name="Drula E."/>
            <person name="Henrissat B."/>
            <person name="Kohler A."/>
            <person name="Grigoriev I.V."/>
            <person name="Martin F.M."/>
            <person name="Hacquard S."/>
        </authorList>
    </citation>
    <scope>NUCLEOTIDE SEQUENCE [LARGE SCALE GENOMIC DNA]</scope>
    <source>
        <strain evidence="2 3">MPI-SDFR-AT-0080</strain>
    </source>
</reference>
<proteinExistence type="predicted"/>